<keyword evidence="1 2" id="KW-0472">Membrane</keyword>
<dbReference type="PANTHER" id="PTHR47234:SF3">
    <property type="entry name" value="SECRETIN_TONB SHORT N-TERMINAL DOMAIN-CONTAINING PROTEIN"/>
    <property type="match status" value="1"/>
</dbReference>
<dbReference type="Pfam" id="PF07715">
    <property type="entry name" value="Plug"/>
    <property type="match status" value="1"/>
</dbReference>
<organism evidence="6 7">
    <name type="scientific">Sphingomonas quercus</name>
    <dbReference type="NCBI Taxonomy" id="2842451"/>
    <lineage>
        <taxon>Bacteria</taxon>
        <taxon>Pseudomonadati</taxon>
        <taxon>Pseudomonadota</taxon>
        <taxon>Alphaproteobacteria</taxon>
        <taxon>Sphingomonadales</taxon>
        <taxon>Sphingomonadaceae</taxon>
        <taxon>Sphingomonas</taxon>
    </lineage>
</organism>
<keyword evidence="6" id="KW-0675">Receptor</keyword>
<evidence type="ECO:0000256" key="3">
    <source>
        <dbReference type="SAM" id="SignalP"/>
    </source>
</evidence>
<accession>A0ABS6BL53</accession>
<comment type="subcellular location">
    <subcellularLocation>
        <location evidence="1">Cell outer membrane</location>
        <topology evidence="1">Multi-pass membrane protein</topology>
    </subcellularLocation>
</comment>
<keyword evidence="1" id="KW-0998">Cell outer membrane</keyword>
<feature type="domain" description="TonB-dependent receptor plug" evidence="5">
    <location>
        <begin position="48"/>
        <end position="167"/>
    </location>
</feature>
<dbReference type="PANTHER" id="PTHR47234">
    <property type="match status" value="1"/>
</dbReference>
<evidence type="ECO:0000259" key="5">
    <source>
        <dbReference type="Pfam" id="PF07715"/>
    </source>
</evidence>
<dbReference type="Pfam" id="PF00593">
    <property type="entry name" value="TonB_dep_Rec_b-barrel"/>
    <property type="match status" value="1"/>
</dbReference>
<keyword evidence="1" id="KW-0812">Transmembrane</keyword>
<keyword evidence="7" id="KW-1185">Reference proteome</keyword>
<dbReference type="InterPro" id="IPR039426">
    <property type="entry name" value="TonB-dep_rcpt-like"/>
</dbReference>
<name>A0ABS6BL53_9SPHN</name>
<evidence type="ECO:0000313" key="7">
    <source>
        <dbReference type="Proteomes" id="UP000776276"/>
    </source>
</evidence>
<keyword evidence="1" id="KW-0813">Transport</keyword>
<evidence type="ECO:0000259" key="4">
    <source>
        <dbReference type="Pfam" id="PF00593"/>
    </source>
</evidence>
<evidence type="ECO:0000313" key="6">
    <source>
        <dbReference type="EMBL" id="MBU3078552.1"/>
    </source>
</evidence>
<dbReference type="PROSITE" id="PS52016">
    <property type="entry name" value="TONB_DEPENDENT_REC_3"/>
    <property type="match status" value="1"/>
</dbReference>
<proteinExistence type="inferred from homology"/>
<evidence type="ECO:0000256" key="1">
    <source>
        <dbReference type="PROSITE-ProRule" id="PRU01360"/>
    </source>
</evidence>
<dbReference type="InterPro" id="IPR012910">
    <property type="entry name" value="Plug_dom"/>
</dbReference>
<sequence length="893" mass="96242">MALAMGMLAAGTVAAAQQAGNAATQTAAAEPQADIIVTGTRTTGMRAADSPAPIQLLGNDLLQRTGQPDLVTSLAQNLPSVQAQAFGTDLQQINLQMKLRGLSPNHTLILVNGKRRHGTANVSVAGGPFGGSAAPDVSFILPDSIDHVEVLQDGAAAQYGTDAIAGVINFIQKKTDHGGTIDLTGGQYMDQGGKTYSISGNIGLAPFDGAYLNITAEKKHKGFSFRGDADASVFGNNPTAIRNLATYPDLTKMPYYPYVNRRIGDPEVDQTSVMYNAGYQFGDFELYSFGSYGHKNAHANENSRNPSVIYCVVGSPNCTVGAGDKTIVSGTQTRKLFYPSGFQPQQRISETDYSFTGGFKGNVGDTTFDLASTYGRDVYHIYVENSGNASLYRNTGFTPTSFYIGELKASQWSNTLDVTHQFDVGLAEPITVAAGLEYRHETYGLGAGDSSSYYGSGAESFFGFSPLNQSNNSRNNFSQYLDITIKPTDKWLIDGAVRHEHYSDFGNTTVFKLTSRYDFTDAIAIRGTVSTGFRAPTLAEEFYQGINVSTNYVNGIFAPNSAAAAGLGFGNLRPEKSTNYSVGFVLNPMPRMTITVDGYWIELRNRIVMSSNFYGFRGSYCPQGYAAPAGAPPATCQPFNENLYKLYNQQAVYNAMAAALGGEIPPATLFVNGDPALGRNTDSAAAVYVQTFVNGITMRTRGIDAMATYASDFGRARVDWSLSANYNANKVKSIRPLPSQLYFSQSTPDLTVLQDRYAVASLEHSTPRFRATAGAYFTLGKFSANLRESYYSGIYTLGIAPSGSPVAGQDVKTRVNAAFLTDLELSYQIAKPIRISLGANNLFNKYPTKTPFKEIRQAQLNTGSTSYAGSLYPTGSPFGYNGGYYYARASVKF</sequence>
<feature type="domain" description="TonB-dependent receptor-like beta-barrel" evidence="4">
    <location>
        <begin position="345"/>
        <end position="842"/>
    </location>
</feature>
<gene>
    <name evidence="6" type="ORF">KOF26_11800</name>
</gene>
<dbReference type="EMBL" id="JAHKRT010000006">
    <property type="protein sequence ID" value="MBU3078552.1"/>
    <property type="molecule type" value="Genomic_DNA"/>
</dbReference>
<evidence type="ECO:0000256" key="2">
    <source>
        <dbReference type="RuleBase" id="RU003357"/>
    </source>
</evidence>
<keyword evidence="1" id="KW-1134">Transmembrane beta strand</keyword>
<dbReference type="Proteomes" id="UP000776276">
    <property type="component" value="Unassembled WGS sequence"/>
</dbReference>
<feature type="chain" id="PRO_5047094654" evidence="3">
    <location>
        <begin position="16"/>
        <end position="893"/>
    </location>
</feature>
<feature type="signal peptide" evidence="3">
    <location>
        <begin position="1"/>
        <end position="15"/>
    </location>
</feature>
<protein>
    <submittedName>
        <fullName evidence="6">TonB-dependent receptor</fullName>
    </submittedName>
</protein>
<dbReference type="InterPro" id="IPR000531">
    <property type="entry name" value="Beta-barrel_TonB"/>
</dbReference>
<keyword evidence="3" id="KW-0732">Signal</keyword>
<keyword evidence="2" id="KW-0798">TonB box</keyword>
<comment type="similarity">
    <text evidence="1 2">Belongs to the TonB-dependent receptor family.</text>
</comment>
<comment type="caution">
    <text evidence="6">The sequence shown here is derived from an EMBL/GenBank/DDBJ whole genome shotgun (WGS) entry which is preliminary data.</text>
</comment>
<reference evidence="6 7" key="1">
    <citation type="submission" date="2021-06" db="EMBL/GenBank/DDBJ databases">
        <title>Sphingomonas sp. XMGL2, whole genome shotgun sequencing project.</title>
        <authorList>
            <person name="Zhao G."/>
            <person name="Shen L."/>
        </authorList>
    </citation>
    <scope>NUCLEOTIDE SEQUENCE [LARGE SCALE GENOMIC DNA]</scope>
    <source>
        <strain evidence="6 7">XMGL2</strain>
    </source>
</reference>